<dbReference type="Proteomes" id="UP001597214">
    <property type="component" value="Unassembled WGS sequence"/>
</dbReference>
<keyword evidence="2" id="KW-1185">Reference proteome</keyword>
<proteinExistence type="predicted"/>
<accession>A0ABW4LSS2</accession>
<name>A0ABW4LSS2_9BACI</name>
<dbReference type="InterPro" id="IPR037208">
    <property type="entry name" value="Spo0E-like_sf"/>
</dbReference>
<dbReference type="EMBL" id="JBHUEM010000024">
    <property type="protein sequence ID" value="MFD1737901.1"/>
    <property type="molecule type" value="Genomic_DNA"/>
</dbReference>
<dbReference type="InterPro" id="IPR018540">
    <property type="entry name" value="Spo0E-like"/>
</dbReference>
<dbReference type="InterPro" id="IPR036638">
    <property type="entry name" value="HLH_DNA-bd_sf"/>
</dbReference>
<dbReference type="Gene3D" id="4.10.280.10">
    <property type="entry name" value="Helix-loop-helix DNA-binding domain"/>
    <property type="match status" value="1"/>
</dbReference>
<sequence length="218" mass="25020">MLMHLIEHTRKEMLSHAGLYGFTSSTTVSTSQKLDQLLNLYHSDQRNQINNLLKYETKVHHSVLINILEGCQVFQSSLIFEASELSLLKSINEEWQSLSEITSLLQYLEKHYGKNLLYHIGSFVPTNSLFPEDIDTFESALLNLNKVYYLNHTNDVGRKYTTTLLDAKEYFLAAQTPSYSNAFNLGLINGLAEKFNRPISYIQEITPMNGGQFRIFVK</sequence>
<reference evidence="2" key="1">
    <citation type="journal article" date="2019" name="Int. J. Syst. Evol. Microbiol.">
        <title>The Global Catalogue of Microorganisms (GCM) 10K type strain sequencing project: providing services to taxonomists for standard genome sequencing and annotation.</title>
        <authorList>
            <consortium name="The Broad Institute Genomics Platform"/>
            <consortium name="The Broad Institute Genome Sequencing Center for Infectious Disease"/>
            <person name="Wu L."/>
            <person name="Ma J."/>
        </authorList>
    </citation>
    <scope>NUCLEOTIDE SEQUENCE [LARGE SCALE GENOMIC DNA]</scope>
    <source>
        <strain evidence="2">CCUG 49339</strain>
    </source>
</reference>
<protein>
    <submittedName>
        <fullName evidence="1">Spo0E family sporulation regulatory protein-aspartic acid phosphatase</fullName>
    </submittedName>
</protein>
<evidence type="ECO:0000313" key="2">
    <source>
        <dbReference type="Proteomes" id="UP001597214"/>
    </source>
</evidence>
<comment type="caution">
    <text evidence="1">The sequence shown here is derived from an EMBL/GenBank/DDBJ whole genome shotgun (WGS) entry which is preliminary data.</text>
</comment>
<organism evidence="1 2">
    <name type="scientific">Bacillus salitolerans</name>
    <dbReference type="NCBI Taxonomy" id="1437434"/>
    <lineage>
        <taxon>Bacteria</taxon>
        <taxon>Bacillati</taxon>
        <taxon>Bacillota</taxon>
        <taxon>Bacilli</taxon>
        <taxon>Bacillales</taxon>
        <taxon>Bacillaceae</taxon>
        <taxon>Bacillus</taxon>
    </lineage>
</organism>
<dbReference type="Pfam" id="PF09388">
    <property type="entry name" value="SpoOE-like"/>
    <property type="match status" value="1"/>
</dbReference>
<evidence type="ECO:0000313" key="1">
    <source>
        <dbReference type="EMBL" id="MFD1737901.1"/>
    </source>
</evidence>
<dbReference type="RefSeq" id="WP_377929117.1">
    <property type="nucleotide sequence ID" value="NZ_JBHUEM010000024.1"/>
</dbReference>
<dbReference type="SUPFAM" id="SSF140500">
    <property type="entry name" value="BAS1536-like"/>
    <property type="match status" value="1"/>
</dbReference>
<gene>
    <name evidence="1" type="ORF">ACFSCX_15295</name>
</gene>